<name>A0AAD2CPW8_9STRA</name>
<dbReference type="Proteomes" id="UP001295423">
    <property type="component" value="Unassembled WGS sequence"/>
</dbReference>
<reference evidence="2" key="1">
    <citation type="submission" date="2023-08" db="EMBL/GenBank/DDBJ databases">
        <authorList>
            <person name="Audoor S."/>
            <person name="Bilcke G."/>
        </authorList>
    </citation>
    <scope>NUCLEOTIDE SEQUENCE</scope>
</reference>
<evidence type="ECO:0000313" key="2">
    <source>
        <dbReference type="EMBL" id="CAJ1936383.1"/>
    </source>
</evidence>
<comment type="caution">
    <text evidence="2">The sequence shown here is derived from an EMBL/GenBank/DDBJ whole genome shotgun (WGS) entry which is preliminary data.</text>
</comment>
<accession>A0AAD2CPW8</accession>
<evidence type="ECO:0000313" key="3">
    <source>
        <dbReference type="Proteomes" id="UP001295423"/>
    </source>
</evidence>
<dbReference type="EMBL" id="CAKOGP040000557">
    <property type="protein sequence ID" value="CAJ1936383.1"/>
    <property type="molecule type" value="Genomic_DNA"/>
</dbReference>
<gene>
    <name evidence="2" type="ORF">CYCCA115_LOCUS5164</name>
</gene>
<organism evidence="2 3">
    <name type="scientific">Cylindrotheca closterium</name>
    <dbReference type="NCBI Taxonomy" id="2856"/>
    <lineage>
        <taxon>Eukaryota</taxon>
        <taxon>Sar</taxon>
        <taxon>Stramenopiles</taxon>
        <taxon>Ochrophyta</taxon>
        <taxon>Bacillariophyta</taxon>
        <taxon>Bacillariophyceae</taxon>
        <taxon>Bacillariophycidae</taxon>
        <taxon>Bacillariales</taxon>
        <taxon>Bacillariaceae</taxon>
        <taxon>Cylindrotheca</taxon>
    </lineage>
</organism>
<protein>
    <recommendedName>
        <fullName evidence="1">DUF6824 domain-containing protein</fullName>
    </recommendedName>
</protein>
<dbReference type="Pfam" id="PF20710">
    <property type="entry name" value="DUF6824"/>
    <property type="match status" value="1"/>
</dbReference>
<sequence>MNGFAMAGQWSYIDGEPSPENAFYNPAPPENYLHGATEFEETELALLQSLAGDYQLLPYPLVDIEVGPLPQEEEDMLVGSGSGPDEGVGSDVDDTELALQQSISGHRQLLSNPFVDTEVGEGMGPRLEKEAAGPDNGPDLELGPAIGHGVDSEVDDTELALHQSISGHRQLLSHPLVDTEVGEYVRPPLEEEVAGPGDGRAELDPAFGQGVGSEVDDAELALLQSISDHRQPLPPHPPVYVLLGRGTRVNVFPGNNVYRGEISRFLDYHSSLTKPQKTRLVHNLVESLLSRGFRFLRQEDGQEEDKKEVLCKKVSHSFRTLKKGRRI</sequence>
<proteinExistence type="predicted"/>
<feature type="domain" description="DUF6824" evidence="1">
    <location>
        <begin position="241"/>
        <end position="319"/>
    </location>
</feature>
<dbReference type="InterPro" id="IPR049227">
    <property type="entry name" value="DUF6824"/>
</dbReference>
<keyword evidence="3" id="KW-1185">Reference proteome</keyword>
<dbReference type="AlphaFoldDB" id="A0AAD2CPW8"/>
<evidence type="ECO:0000259" key="1">
    <source>
        <dbReference type="Pfam" id="PF20710"/>
    </source>
</evidence>